<dbReference type="InterPro" id="IPR002156">
    <property type="entry name" value="RNaseH_domain"/>
</dbReference>
<keyword evidence="1" id="KW-0812">Transmembrane</keyword>
<dbReference type="EMBL" id="JAMYWD010000012">
    <property type="protein sequence ID" value="KAJ4950163.1"/>
    <property type="molecule type" value="Genomic_DNA"/>
</dbReference>
<feature type="domain" description="RNase H type-1" evidence="2">
    <location>
        <begin position="11"/>
        <end position="99"/>
    </location>
</feature>
<dbReference type="InterPro" id="IPR052929">
    <property type="entry name" value="RNase_H-like_EbsB-rel"/>
</dbReference>
<comment type="caution">
    <text evidence="3">The sequence shown here is derived from an EMBL/GenBank/DDBJ whole genome shotgun (WGS) entry which is preliminary data.</text>
</comment>
<sequence length="154" mass="17266">MPPPQGFVKLNVDAAFQGPSQNGGLGFIVRAPDGHPPHAVSQNYVSPSILIGEALGIRNGLDAAIKSGYLHLIVEFDCQELINILMGITHMLMTFTCYLSFRIYIFLVDRLDQFVFNMFRERLMLWPTLLLRKGATSLGRVIWSTSIPWLAIFV</sequence>
<protein>
    <recommendedName>
        <fullName evidence="2">RNase H type-1 domain-containing protein</fullName>
    </recommendedName>
</protein>
<dbReference type="PANTHER" id="PTHR47074">
    <property type="entry name" value="BNAC02G40300D PROTEIN"/>
    <property type="match status" value="1"/>
</dbReference>
<dbReference type="Gene3D" id="3.30.420.10">
    <property type="entry name" value="Ribonuclease H-like superfamily/Ribonuclease H"/>
    <property type="match status" value="1"/>
</dbReference>
<dbReference type="InterPro" id="IPR012337">
    <property type="entry name" value="RNaseH-like_sf"/>
</dbReference>
<dbReference type="GO" id="GO:0004523">
    <property type="term" value="F:RNA-DNA hybrid ribonuclease activity"/>
    <property type="evidence" value="ECO:0007669"/>
    <property type="project" value="InterPro"/>
</dbReference>
<dbReference type="Pfam" id="PF13456">
    <property type="entry name" value="RVT_3"/>
    <property type="match status" value="1"/>
</dbReference>
<dbReference type="CDD" id="cd06222">
    <property type="entry name" value="RNase_H_like"/>
    <property type="match status" value="1"/>
</dbReference>
<dbReference type="SUPFAM" id="SSF53098">
    <property type="entry name" value="Ribonuclease H-like"/>
    <property type="match status" value="1"/>
</dbReference>
<dbReference type="InterPro" id="IPR036397">
    <property type="entry name" value="RNaseH_sf"/>
</dbReference>
<evidence type="ECO:0000313" key="3">
    <source>
        <dbReference type="EMBL" id="KAJ4950163.1"/>
    </source>
</evidence>
<organism evidence="3 4">
    <name type="scientific">Protea cynaroides</name>
    <dbReference type="NCBI Taxonomy" id="273540"/>
    <lineage>
        <taxon>Eukaryota</taxon>
        <taxon>Viridiplantae</taxon>
        <taxon>Streptophyta</taxon>
        <taxon>Embryophyta</taxon>
        <taxon>Tracheophyta</taxon>
        <taxon>Spermatophyta</taxon>
        <taxon>Magnoliopsida</taxon>
        <taxon>Proteales</taxon>
        <taxon>Proteaceae</taxon>
        <taxon>Protea</taxon>
    </lineage>
</organism>
<evidence type="ECO:0000256" key="1">
    <source>
        <dbReference type="SAM" id="Phobius"/>
    </source>
</evidence>
<dbReference type="GO" id="GO:0003676">
    <property type="term" value="F:nucleic acid binding"/>
    <property type="evidence" value="ECO:0007669"/>
    <property type="project" value="InterPro"/>
</dbReference>
<accession>A0A9Q0JU05</accession>
<feature type="transmembrane region" description="Helical" evidence="1">
    <location>
        <begin position="81"/>
        <end position="101"/>
    </location>
</feature>
<evidence type="ECO:0000259" key="2">
    <source>
        <dbReference type="Pfam" id="PF13456"/>
    </source>
</evidence>
<keyword evidence="1" id="KW-1133">Transmembrane helix</keyword>
<dbReference type="AlphaFoldDB" id="A0A9Q0JU05"/>
<dbReference type="InterPro" id="IPR044730">
    <property type="entry name" value="RNase_H-like_dom_plant"/>
</dbReference>
<dbReference type="Proteomes" id="UP001141806">
    <property type="component" value="Unassembled WGS sequence"/>
</dbReference>
<evidence type="ECO:0000313" key="4">
    <source>
        <dbReference type="Proteomes" id="UP001141806"/>
    </source>
</evidence>
<dbReference type="OrthoDB" id="1906820at2759"/>
<name>A0A9Q0JU05_9MAGN</name>
<dbReference type="PANTHER" id="PTHR47074:SF11">
    <property type="entry name" value="REVERSE TRANSCRIPTASE-LIKE PROTEIN"/>
    <property type="match status" value="1"/>
</dbReference>
<keyword evidence="1" id="KW-0472">Membrane</keyword>
<keyword evidence="4" id="KW-1185">Reference proteome</keyword>
<proteinExistence type="predicted"/>
<reference evidence="3" key="1">
    <citation type="journal article" date="2023" name="Plant J.">
        <title>The genome of the king protea, Protea cynaroides.</title>
        <authorList>
            <person name="Chang J."/>
            <person name="Duong T.A."/>
            <person name="Schoeman C."/>
            <person name="Ma X."/>
            <person name="Roodt D."/>
            <person name="Barker N."/>
            <person name="Li Z."/>
            <person name="Van de Peer Y."/>
            <person name="Mizrachi E."/>
        </authorList>
    </citation>
    <scope>NUCLEOTIDE SEQUENCE</scope>
    <source>
        <tissue evidence="3">Young leaves</tissue>
    </source>
</reference>
<gene>
    <name evidence="3" type="ORF">NE237_026995</name>
</gene>